<comment type="subcellular location">
    <subcellularLocation>
        <location evidence="1">Membrane</location>
        <topology evidence="1">Multi-pass membrane protein</topology>
    </subcellularLocation>
</comment>
<accession>A0A3L8A9M8</accession>
<name>A0A3L8A9M8_9BACE</name>
<feature type="transmembrane region" description="Helical" evidence="5">
    <location>
        <begin position="258"/>
        <end position="282"/>
    </location>
</feature>
<feature type="transmembrane region" description="Helical" evidence="5">
    <location>
        <begin position="174"/>
        <end position="191"/>
    </location>
</feature>
<evidence type="ECO:0000256" key="4">
    <source>
        <dbReference type="ARBA" id="ARBA00023136"/>
    </source>
</evidence>
<feature type="transmembrane region" description="Helical" evidence="5">
    <location>
        <begin position="345"/>
        <end position="362"/>
    </location>
</feature>
<evidence type="ECO:0000256" key="5">
    <source>
        <dbReference type="SAM" id="Phobius"/>
    </source>
</evidence>
<evidence type="ECO:0000256" key="3">
    <source>
        <dbReference type="ARBA" id="ARBA00022989"/>
    </source>
</evidence>
<feature type="transmembrane region" description="Helical" evidence="5">
    <location>
        <begin position="150"/>
        <end position="167"/>
    </location>
</feature>
<dbReference type="GO" id="GO:0016874">
    <property type="term" value="F:ligase activity"/>
    <property type="evidence" value="ECO:0007669"/>
    <property type="project" value="UniProtKB-KW"/>
</dbReference>
<dbReference type="PANTHER" id="PTHR37422:SF13">
    <property type="entry name" value="LIPOPOLYSACCHARIDE BIOSYNTHESIS PROTEIN PA4999-RELATED"/>
    <property type="match status" value="1"/>
</dbReference>
<dbReference type="InterPro" id="IPR011990">
    <property type="entry name" value="TPR-like_helical_dom_sf"/>
</dbReference>
<proteinExistence type="predicted"/>
<dbReference type="GO" id="GO:0016020">
    <property type="term" value="C:membrane"/>
    <property type="evidence" value="ECO:0007669"/>
    <property type="project" value="UniProtKB-SubCell"/>
</dbReference>
<keyword evidence="4 5" id="KW-0472">Membrane</keyword>
<sequence length="526" mass="61386">MIKLFHILFAATCIGSMFVYSHQFTDAYIMPKWFWVLFVLLWMLVCAAFLILQRKSVVADMAIWGSIIVFSCWLQAVYGILQYIGLFSSHATFRMTGSFDNPAGFAACLCAGLPFGFFLIIHRNKYIRYAEWLAGGVMVLAIFLSHSRSGMVSIIAVCVMYLCGRFIHGRWWRYLLSVSITGLLIIGSYWLKKDSADGRLLIWQCGLEMVKDAPWTGHGTGSFEAKYMDYQADYFKEYGLQSRYAMLADNVKHPFNEYLGVLINFGIIGLALLLGIVWALVYCYKQNPTQEKKIALYALLSIGVFSFFSYPFMYPFTWIVTFLAILMLTVDYWRRIKVNKWGRYIMYTAAMMCFFWGLVRLGERAQSERSWREASKLALCRSYDKALPYYVSMKHQFRDNPYFLYNYAAVLTETKEYEKALDIALECRRYWADYNLELMIGENYQHLNKMKQAKIYYKNASMMCPIRFVPLNFLYDLYEEAGEKKKALEVAKKVMEIPVKVNSLIVNQIRYKMKHVILKSEIQEIH</sequence>
<evidence type="ECO:0000259" key="6">
    <source>
        <dbReference type="Pfam" id="PF04932"/>
    </source>
</evidence>
<evidence type="ECO:0000256" key="1">
    <source>
        <dbReference type="ARBA" id="ARBA00004141"/>
    </source>
</evidence>
<dbReference type="SUPFAM" id="SSF48452">
    <property type="entry name" value="TPR-like"/>
    <property type="match status" value="1"/>
</dbReference>
<keyword evidence="3 5" id="KW-1133">Transmembrane helix</keyword>
<feature type="domain" description="O-antigen ligase-related" evidence="6">
    <location>
        <begin position="137"/>
        <end position="274"/>
    </location>
</feature>
<keyword evidence="7" id="KW-0436">Ligase</keyword>
<feature type="transmembrane region" description="Helical" evidence="5">
    <location>
        <begin position="104"/>
        <end position="121"/>
    </location>
</feature>
<protein>
    <submittedName>
        <fullName evidence="7">O-antigen ligase domain-containing protein</fullName>
    </submittedName>
</protein>
<dbReference type="InterPro" id="IPR007016">
    <property type="entry name" value="O-antigen_ligase-rel_domated"/>
</dbReference>
<dbReference type="EMBL" id="RAZM01000015">
    <property type="protein sequence ID" value="RLT80729.1"/>
    <property type="molecule type" value="Genomic_DNA"/>
</dbReference>
<dbReference type="OrthoDB" id="1454576at2"/>
<evidence type="ECO:0000313" key="7">
    <source>
        <dbReference type="EMBL" id="RLT80729.1"/>
    </source>
</evidence>
<evidence type="ECO:0000256" key="2">
    <source>
        <dbReference type="ARBA" id="ARBA00022692"/>
    </source>
</evidence>
<dbReference type="Proteomes" id="UP000267159">
    <property type="component" value="Unassembled WGS sequence"/>
</dbReference>
<dbReference type="Pfam" id="PF04932">
    <property type="entry name" value="Wzy_C"/>
    <property type="match status" value="1"/>
</dbReference>
<gene>
    <name evidence="7" type="ORF">D7Y07_06815</name>
</gene>
<evidence type="ECO:0000313" key="8">
    <source>
        <dbReference type="Proteomes" id="UP000267159"/>
    </source>
</evidence>
<dbReference type="AlphaFoldDB" id="A0A3L8A9M8"/>
<feature type="transmembrane region" description="Helical" evidence="5">
    <location>
        <begin position="64"/>
        <end position="84"/>
    </location>
</feature>
<comment type="caution">
    <text evidence="7">The sequence shown here is derived from an EMBL/GenBank/DDBJ whole genome shotgun (WGS) entry which is preliminary data.</text>
</comment>
<dbReference type="PANTHER" id="PTHR37422">
    <property type="entry name" value="TEICHURONIC ACID BIOSYNTHESIS PROTEIN TUAE"/>
    <property type="match status" value="1"/>
</dbReference>
<reference evidence="7 8" key="1">
    <citation type="submission" date="2018-09" db="EMBL/GenBank/DDBJ databases">
        <title>Murine metabolic-syndrome-specific gut microbial biobank.</title>
        <authorList>
            <person name="Liu C."/>
        </authorList>
    </citation>
    <scope>NUCLEOTIDE SEQUENCE [LARGE SCALE GENOMIC DNA]</scope>
    <source>
        <strain evidence="7 8">0.1X-D8-26</strain>
    </source>
</reference>
<feature type="transmembrane region" description="Helical" evidence="5">
    <location>
        <begin position="294"/>
        <end position="310"/>
    </location>
</feature>
<organism evidence="7 8">
    <name type="scientific">Bacteroides acidifaciens</name>
    <dbReference type="NCBI Taxonomy" id="85831"/>
    <lineage>
        <taxon>Bacteria</taxon>
        <taxon>Pseudomonadati</taxon>
        <taxon>Bacteroidota</taxon>
        <taxon>Bacteroidia</taxon>
        <taxon>Bacteroidales</taxon>
        <taxon>Bacteroidaceae</taxon>
        <taxon>Bacteroides</taxon>
    </lineage>
</organism>
<feature type="transmembrane region" description="Helical" evidence="5">
    <location>
        <begin position="33"/>
        <end position="52"/>
    </location>
</feature>
<dbReference type="Gene3D" id="1.25.40.10">
    <property type="entry name" value="Tetratricopeptide repeat domain"/>
    <property type="match status" value="1"/>
</dbReference>
<feature type="transmembrane region" description="Helical" evidence="5">
    <location>
        <begin position="126"/>
        <end position="144"/>
    </location>
</feature>
<keyword evidence="2 5" id="KW-0812">Transmembrane</keyword>
<dbReference type="InterPro" id="IPR051533">
    <property type="entry name" value="WaaL-like"/>
</dbReference>